<evidence type="ECO:0000256" key="1">
    <source>
        <dbReference type="SAM" id="MobiDB-lite"/>
    </source>
</evidence>
<keyword evidence="3" id="KW-1185">Reference proteome</keyword>
<evidence type="ECO:0000313" key="3">
    <source>
        <dbReference type="Proteomes" id="UP001554427"/>
    </source>
</evidence>
<accession>A0ABV3MVD7</accession>
<feature type="region of interest" description="Disordered" evidence="1">
    <location>
        <begin position="1"/>
        <end position="38"/>
    </location>
</feature>
<evidence type="ECO:0008006" key="4">
    <source>
        <dbReference type="Google" id="ProtNLM"/>
    </source>
</evidence>
<name>A0ABV3MVD7_9GAMM</name>
<feature type="non-terminal residue" evidence="2">
    <location>
        <position position="1"/>
    </location>
</feature>
<reference evidence="2 3" key="1">
    <citation type="submission" date="2024-06" db="EMBL/GenBank/DDBJ databases">
        <title>Aliikangiella maris sp. nov., sp. nov., a phycosphere bacterium isolated from seawater and ecosystem role in Phaeocystis globosa blooms.</title>
        <authorList>
            <person name="Li F."/>
        </authorList>
    </citation>
    <scope>NUCLEOTIDE SEQUENCE [LARGE SCALE GENOMIC DNA]</scope>
    <source>
        <strain evidence="2 3">GXAS 306</strain>
    </source>
</reference>
<proteinExistence type="predicted"/>
<organism evidence="2 3">
    <name type="scientific">Aliikangiella maris</name>
    <dbReference type="NCBI Taxonomy" id="3162458"/>
    <lineage>
        <taxon>Bacteria</taxon>
        <taxon>Pseudomonadati</taxon>
        <taxon>Pseudomonadota</taxon>
        <taxon>Gammaproteobacteria</taxon>
        <taxon>Oceanospirillales</taxon>
        <taxon>Pleioneaceae</taxon>
        <taxon>Aliikangiella</taxon>
    </lineage>
</organism>
<comment type="caution">
    <text evidence="2">The sequence shown here is derived from an EMBL/GenBank/DDBJ whole genome shotgun (WGS) entry which is preliminary data.</text>
</comment>
<feature type="compositionally biased region" description="Basic and acidic residues" evidence="1">
    <location>
        <begin position="12"/>
        <end position="30"/>
    </location>
</feature>
<sequence length="235" mass="24945">EPENNGNTGLGEKAKTADKVEQGVNDKDNVGDGLSTSQTTEQQVDAFYDELGDTLVNAGELAIGNLPTDLANLVPDWLERFTHSEPGEFGRLDPLVDPINEVAVEASKDIRVAVGGVLILTPVKLGKVPLSVQAIAENPGVIWGRSVSEILKVFKSEGFGVSIKQSTRGSGNATLIKIQGHKTIQQIQVHAGGGRHGGSYYKVSTTSQGKIWVVNPKTFRVLDGQKGAIINGPPQ</sequence>
<dbReference type="Proteomes" id="UP001554427">
    <property type="component" value="Unassembled WGS sequence"/>
</dbReference>
<dbReference type="EMBL" id="JBFDAH010000083">
    <property type="protein sequence ID" value="MEW4368155.1"/>
    <property type="molecule type" value="Genomic_DNA"/>
</dbReference>
<dbReference type="RefSeq" id="WP_367024491.1">
    <property type="nucleotide sequence ID" value="NZ_JBFDAH010000083.1"/>
</dbReference>
<evidence type="ECO:0000313" key="2">
    <source>
        <dbReference type="EMBL" id="MEW4368155.1"/>
    </source>
</evidence>
<gene>
    <name evidence="2" type="ORF">ABVT42_22040</name>
</gene>
<protein>
    <recommendedName>
        <fullName evidence="4">Tox-PL domain-containing protein</fullName>
    </recommendedName>
</protein>